<accession>A0A2D3N879</accession>
<proteinExistence type="predicted"/>
<evidence type="ECO:0000313" key="1">
    <source>
        <dbReference type="EMBL" id="ATV51630.1"/>
    </source>
</evidence>
<protein>
    <submittedName>
        <fullName evidence="1">Uncharacterized protein</fullName>
    </submittedName>
</protein>
<gene>
    <name evidence="1" type="ORF">CTM50_00145</name>
</gene>
<sequence length="114" mass="13019">MCKYFSQAYLLCNSLYVNELQNLLFCIPKAAVLHGKSVGFASQKSRFRNVKAQLSLFNRIIFTKLNRKALIISTGSLLKNIYKIACLTCFGDVIVAYQQHHNKPLCNNIAERFQ</sequence>
<organism evidence="1 2">
    <name type="scientific">Prevotella intermedia</name>
    <dbReference type="NCBI Taxonomy" id="28131"/>
    <lineage>
        <taxon>Bacteria</taxon>
        <taxon>Pseudomonadati</taxon>
        <taxon>Bacteroidota</taxon>
        <taxon>Bacteroidia</taxon>
        <taxon>Bacteroidales</taxon>
        <taxon>Prevotellaceae</taxon>
        <taxon>Prevotella</taxon>
    </lineage>
</organism>
<dbReference type="Proteomes" id="UP000229323">
    <property type="component" value="Chromosome"/>
</dbReference>
<dbReference type="AlphaFoldDB" id="A0A2D3N879"/>
<reference evidence="1 2" key="1">
    <citation type="submission" date="2017-11" db="EMBL/GenBank/DDBJ databases">
        <title>Genome sequencing of Prevotella intermedia KCOM 2033.</title>
        <authorList>
            <person name="Kook J.-K."/>
            <person name="Park S.-N."/>
            <person name="Lim Y.K."/>
        </authorList>
    </citation>
    <scope>NUCLEOTIDE SEQUENCE [LARGE SCALE GENOMIC DNA]</scope>
    <source>
        <strain evidence="1 2">KCOM 2033</strain>
    </source>
</reference>
<name>A0A2D3N879_PREIN</name>
<evidence type="ECO:0000313" key="2">
    <source>
        <dbReference type="Proteomes" id="UP000229323"/>
    </source>
</evidence>
<dbReference type="EMBL" id="CP024696">
    <property type="protein sequence ID" value="ATV51630.1"/>
    <property type="molecule type" value="Genomic_DNA"/>
</dbReference>